<sequence>MRFFIDPTKLHTTGVSLDYNRFTDMIGGMGVDTSRTR</sequence>
<reference evidence="1 2" key="1">
    <citation type="submission" date="2017-11" db="EMBL/GenBank/DDBJ databases">
        <title>Draft Genome Sequence of Sporolactobacillus inulinus NBRC 111894 Isolated from Koso, a Japanese Sugar-Vegetable Fermented Beverage.</title>
        <authorList>
            <person name="Chiou T.Y."/>
            <person name="Oshima K."/>
            <person name="Suda W."/>
            <person name="Hattori M."/>
            <person name="Takahashi T."/>
        </authorList>
    </citation>
    <scope>NUCLEOTIDE SEQUENCE [LARGE SCALE GENOMIC DNA]</scope>
    <source>
        <strain evidence="1 2">NBRC111894</strain>
    </source>
</reference>
<protein>
    <submittedName>
        <fullName evidence="1">Uncharacterized protein</fullName>
    </submittedName>
</protein>
<dbReference type="AlphaFoldDB" id="A0A4Y1ZHD9"/>
<organism evidence="1 2">
    <name type="scientific">Sporolactobacillus inulinus</name>
    <dbReference type="NCBI Taxonomy" id="2078"/>
    <lineage>
        <taxon>Bacteria</taxon>
        <taxon>Bacillati</taxon>
        <taxon>Bacillota</taxon>
        <taxon>Bacilli</taxon>
        <taxon>Bacillales</taxon>
        <taxon>Sporolactobacillaceae</taxon>
        <taxon>Sporolactobacillus</taxon>
    </lineage>
</organism>
<name>A0A4Y1ZHD9_9BACL</name>
<evidence type="ECO:0000313" key="2">
    <source>
        <dbReference type="Proteomes" id="UP000319716"/>
    </source>
</evidence>
<dbReference type="EMBL" id="BEXB01000055">
    <property type="protein sequence ID" value="GAY78626.1"/>
    <property type="molecule type" value="Genomic_DNA"/>
</dbReference>
<comment type="caution">
    <text evidence="1">The sequence shown here is derived from an EMBL/GenBank/DDBJ whole genome shotgun (WGS) entry which is preliminary data.</text>
</comment>
<dbReference type="Proteomes" id="UP000319716">
    <property type="component" value="Unassembled WGS sequence"/>
</dbReference>
<accession>A0A4Y1ZHD9</accession>
<proteinExistence type="predicted"/>
<gene>
    <name evidence="1" type="ORF">NBRC111894_4180</name>
</gene>
<evidence type="ECO:0000313" key="1">
    <source>
        <dbReference type="EMBL" id="GAY78626.1"/>
    </source>
</evidence>